<dbReference type="OrthoDB" id="9799321at2"/>
<evidence type="ECO:0000259" key="2">
    <source>
        <dbReference type="PROSITE" id="PS51186"/>
    </source>
</evidence>
<evidence type="ECO:0000313" key="3">
    <source>
        <dbReference type="EMBL" id="SNT51002.1"/>
    </source>
</evidence>
<feature type="domain" description="N-acetyltransferase" evidence="2">
    <location>
        <begin position="13"/>
        <end position="177"/>
    </location>
</feature>
<dbReference type="SUPFAM" id="SSF55729">
    <property type="entry name" value="Acyl-CoA N-acyltransferases (Nat)"/>
    <property type="match status" value="1"/>
</dbReference>
<dbReference type="InterPro" id="IPR000182">
    <property type="entry name" value="GNAT_dom"/>
</dbReference>
<evidence type="ECO:0000313" key="4">
    <source>
        <dbReference type="Proteomes" id="UP000198280"/>
    </source>
</evidence>
<dbReference type="PANTHER" id="PTHR43441:SF3">
    <property type="entry name" value="ACETYLTRANSFERASE"/>
    <property type="match status" value="1"/>
</dbReference>
<dbReference type="RefSeq" id="WP_089228457.1">
    <property type="nucleotide sequence ID" value="NZ_FZOF01000032.1"/>
</dbReference>
<dbReference type="EMBL" id="FZOF01000032">
    <property type="protein sequence ID" value="SNT51002.1"/>
    <property type="molecule type" value="Genomic_DNA"/>
</dbReference>
<sequence>MAEPSATLRSDQAVLRRWRTGDLDALDRAISESVEHLVPWMPWAADHGRDRTADFLARSHEEWATGEAFAYAITSDDTVIGGCGLHRRIDAGGLEIGYWLHPRWTGRGLATAAVAALVGEGFTLPGIERLEIHYDAANESSGAVARRLGFTEVARVRRPEGPSAPGEVGIEVVRRLTAGQWRPRDRSGMEKPPPAARG</sequence>
<feature type="region of interest" description="Disordered" evidence="1">
    <location>
        <begin position="179"/>
        <end position="198"/>
    </location>
</feature>
<dbReference type="PROSITE" id="PS51186">
    <property type="entry name" value="GNAT"/>
    <property type="match status" value="1"/>
</dbReference>
<dbReference type="Pfam" id="PF13302">
    <property type="entry name" value="Acetyltransf_3"/>
    <property type="match status" value="1"/>
</dbReference>
<dbReference type="GO" id="GO:0008999">
    <property type="term" value="F:protein-N-terminal-alanine acetyltransferase activity"/>
    <property type="evidence" value="ECO:0007669"/>
    <property type="project" value="TreeGrafter"/>
</dbReference>
<organism evidence="3 4">
    <name type="scientific">Actinacidiphila glaucinigra</name>
    <dbReference type="NCBI Taxonomy" id="235986"/>
    <lineage>
        <taxon>Bacteria</taxon>
        <taxon>Bacillati</taxon>
        <taxon>Actinomycetota</taxon>
        <taxon>Actinomycetes</taxon>
        <taxon>Kitasatosporales</taxon>
        <taxon>Streptomycetaceae</taxon>
        <taxon>Actinacidiphila</taxon>
    </lineage>
</organism>
<proteinExistence type="predicted"/>
<dbReference type="AlphaFoldDB" id="A0A239N949"/>
<dbReference type="InterPro" id="IPR051908">
    <property type="entry name" value="Ribosomal_N-acetyltransferase"/>
</dbReference>
<keyword evidence="3" id="KW-0808">Transferase</keyword>
<accession>A0A239N949</accession>
<dbReference type="Gene3D" id="3.40.630.30">
    <property type="match status" value="1"/>
</dbReference>
<dbReference type="GO" id="GO:1990189">
    <property type="term" value="F:protein N-terminal-serine acetyltransferase activity"/>
    <property type="evidence" value="ECO:0007669"/>
    <property type="project" value="TreeGrafter"/>
</dbReference>
<dbReference type="InterPro" id="IPR016181">
    <property type="entry name" value="Acyl_CoA_acyltransferase"/>
</dbReference>
<dbReference type="PANTHER" id="PTHR43441">
    <property type="entry name" value="RIBOSOMAL-PROTEIN-SERINE ACETYLTRANSFERASE"/>
    <property type="match status" value="1"/>
</dbReference>
<name>A0A239N949_9ACTN</name>
<reference evidence="3 4" key="1">
    <citation type="submission" date="2017-06" db="EMBL/GenBank/DDBJ databases">
        <authorList>
            <person name="Kim H.J."/>
            <person name="Triplett B.A."/>
        </authorList>
    </citation>
    <scope>NUCLEOTIDE SEQUENCE [LARGE SCALE GENOMIC DNA]</scope>
    <source>
        <strain evidence="3 4">CGMCC 4.1858</strain>
    </source>
</reference>
<dbReference type="Proteomes" id="UP000198280">
    <property type="component" value="Unassembled WGS sequence"/>
</dbReference>
<gene>
    <name evidence="3" type="ORF">SAMN05216252_13274</name>
</gene>
<evidence type="ECO:0000256" key="1">
    <source>
        <dbReference type="SAM" id="MobiDB-lite"/>
    </source>
</evidence>
<dbReference type="GO" id="GO:0005737">
    <property type="term" value="C:cytoplasm"/>
    <property type="evidence" value="ECO:0007669"/>
    <property type="project" value="TreeGrafter"/>
</dbReference>
<protein>
    <submittedName>
        <fullName evidence="3">Protein N-acetyltransferase, RimJ/RimL family</fullName>
    </submittedName>
</protein>
<keyword evidence="4" id="KW-1185">Reference proteome</keyword>